<proteinExistence type="inferred from homology"/>
<evidence type="ECO:0000313" key="8">
    <source>
        <dbReference type="Proteomes" id="UP000255283"/>
    </source>
</evidence>
<accession>A0AAQ1ZJD1</accession>
<dbReference type="GO" id="GO:0004065">
    <property type="term" value="F:arylsulfatase activity"/>
    <property type="evidence" value="ECO:0007669"/>
    <property type="project" value="UniProtKB-EC"/>
</dbReference>
<protein>
    <submittedName>
        <fullName evidence="7">Arylsulfatase</fullName>
        <ecNumber evidence="7">3.1.6.1</ecNumber>
    </submittedName>
</protein>
<comment type="caution">
    <text evidence="7">The sequence shown here is derived from an EMBL/GenBank/DDBJ whole genome shotgun (WGS) entry which is preliminary data.</text>
</comment>
<dbReference type="EMBL" id="UGTJ01000001">
    <property type="protein sequence ID" value="SUB79947.1"/>
    <property type="molecule type" value="Genomic_DNA"/>
</dbReference>
<dbReference type="InterPro" id="IPR024607">
    <property type="entry name" value="Sulfatase_CS"/>
</dbReference>
<keyword evidence="4" id="KW-0106">Calcium</keyword>
<dbReference type="Proteomes" id="UP000255283">
    <property type="component" value="Unassembled WGS sequence"/>
</dbReference>
<evidence type="ECO:0000256" key="2">
    <source>
        <dbReference type="ARBA" id="ARBA00022723"/>
    </source>
</evidence>
<sequence length="470" mass="53295">MEKQIYFRGIGLLPLAGLLPQMVLNVNGQSKATPERPNIVFILADDLGYGDISCFGSQFVKTPNIDNLSKTGTTFTQCYAGSAISSPSRCSLLTGKNTGNTTIRDNFCKAGGIKGKKVSPDGSVSYIRRMNLLPTDTTIATVLRSAGYKTCLVNKWHLDGFNPEATPLNRGFDEFHGWLISTIFSNDPYYYPYWRFDNDKLINIEANAHDKHVMHNTDLSTEDAINFIRKNKDRPFFLYLAYDAPHEPYIIDDTSWYDGENWDMNTKRYAALITHMDAAIGRLMKELERLKLRKNTLVVFASDNGAAVQAPLKLLKCNGVFRGRKGLLYEGGIRVPLIVNQPGKIPVRTLENIIYFPDMMPTFAALTGSNKHLPQHLNGINILPLFYGKQLDTDHRLLYWEFPGVQRAARKGDWKCVTTKRGAPLELYNIKEDMEERHNLADQYPEMVKEFDKEMKAIRHPSPNWPLDGE</sequence>
<feature type="domain" description="Sulfatase N-terminal" evidence="6">
    <location>
        <begin position="37"/>
        <end position="368"/>
    </location>
</feature>
<dbReference type="InterPro" id="IPR050738">
    <property type="entry name" value="Sulfatase"/>
</dbReference>
<dbReference type="Pfam" id="PF00884">
    <property type="entry name" value="Sulfatase"/>
    <property type="match status" value="1"/>
</dbReference>
<feature type="modified residue" description="3-oxoalanine (Ser)" evidence="5">
    <location>
        <position position="85"/>
    </location>
</feature>
<dbReference type="InterPro" id="IPR000917">
    <property type="entry name" value="Sulfatase_N"/>
</dbReference>
<dbReference type="PANTHER" id="PTHR42693">
    <property type="entry name" value="ARYLSULFATASE FAMILY MEMBER"/>
    <property type="match status" value="1"/>
</dbReference>
<evidence type="ECO:0000256" key="3">
    <source>
        <dbReference type="ARBA" id="ARBA00022801"/>
    </source>
</evidence>
<keyword evidence="3 7" id="KW-0378">Hydrolase</keyword>
<organism evidence="7 8">
    <name type="scientific">Segatella buccae</name>
    <dbReference type="NCBI Taxonomy" id="28126"/>
    <lineage>
        <taxon>Bacteria</taxon>
        <taxon>Pseudomonadati</taxon>
        <taxon>Bacteroidota</taxon>
        <taxon>Bacteroidia</taxon>
        <taxon>Bacteroidales</taxon>
        <taxon>Prevotellaceae</taxon>
        <taxon>Segatella</taxon>
    </lineage>
</organism>
<gene>
    <name evidence="7" type="primary">atsA</name>
    <name evidence="7" type="ORF">NCTC13063_01224</name>
</gene>
<dbReference type="AlphaFoldDB" id="A0AAQ1ZJD1"/>
<evidence type="ECO:0000256" key="4">
    <source>
        <dbReference type="ARBA" id="ARBA00022837"/>
    </source>
</evidence>
<evidence type="ECO:0000259" key="6">
    <source>
        <dbReference type="Pfam" id="PF00884"/>
    </source>
</evidence>
<comment type="PTM">
    <text evidence="5">The conversion to 3-oxoalanine (also known as C-formylglycine, FGly), of a serine or cysteine residue in prokaryotes and of a cysteine residue in eukaryotes, is critical for catalytic activity.</text>
</comment>
<dbReference type="Gene3D" id="3.30.1120.10">
    <property type="match status" value="1"/>
</dbReference>
<dbReference type="EC" id="3.1.6.1" evidence="7"/>
<keyword evidence="2" id="KW-0479">Metal-binding</keyword>
<dbReference type="GO" id="GO:0046872">
    <property type="term" value="F:metal ion binding"/>
    <property type="evidence" value="ECO:0007669"/>
    <property type="project" value="UniProtKB-KW"/>
</dbReference>
<dbReference type="PANTHER" id="PTHR42693:SF53">
    <property type="entry name" value="ENDO-4-O-SULFATASE"/>
    <property type="match status" value="1"/>
</dbReference>
<evidence type="ECO:0000313" key="7">
    <source>
        <dbReference type="EMBL" id="SUB79947.1"/>
    </source>
</evidence>
<dbReference type="PROSITE" id="PS00523">
    <property type="entry name" value="SULFATASE_1"/>
    <property type="match status" value="1"/>
</dbReference>
<evidence type="ECO:0000256" key="1">
    <source>
        <dbReference type="ARBA" id="ARBA00008779"/>
    </source>
</evidence>
<dbReference type="RefSeq" id="WP_115153566.1">
    <property type="nucleotide sequence ID" value="NZ_UGTJ01000001.1"/>
</dbReference>
<dbReference type="InterPro" id="IPR017850">
    <property type="entry name" value="Alkaline_phosphatase_core_sf"/>
</dbReference>
<reference evidence="7 8" key="1">
    <citation type="submission" date="2018-06" db="EMBL/GenBank/DDBJ databases">
        <authorList>
            <consortium name="Pathogen Informatics"/>
            <person name="Doyle S."/>
        </authorList>
    </citation>
    <scope>NUCLEOTIDE SEQUENCE [LARGE SCALE GENOMIC DNA]</scope>
    <source>
        <strain evidence="7 8">NCTC13063</strain>
    </source>
</reference>
<comment type="similarity">
    <text evidence="1">Belongs to the sulfatase family.</text>
</comment>
<dbReference type="Gene3D" id="3.40.720.10">
    <property type="entry name" value="Alkaline Phosphatase, subunit A"/>
    <property type="match status" value="1"/>
</dbReference>
<name>A0AAQ1ZJD1_9BACT</name>
<dbReference type="SUPFAM" id="SSF53649">
    <property type="entry name" value="Alkaline phosphatase-like"/>
    <property type="match status" value="1"/>
</dbReference>
<evidence type="ECO:0000256" key="5">
    <source>
        <dbReference type="PIRSR" id="PIRSR600917-52"/>
    </source>
</evidence>